<keyword evidence="6 8" id="KW-0472">Membrane</keyword>
<dbReference type="Pfam" id="PF00047">
    <property type="entry name" value="ig"/>
    <property type="match status" value="1"/>
</dbReference>
<evidence type="ECO:0000259" key="10">
    <source>
        <dbReference type="PROSITE" id="PS50835"/>
    </source>
</evidence>
<dbReference type="InterPro" id="IPR013783">
    <property type="entry name" value="Ig-like_fold"/>
</dbReference>
<sequence>MRTLVYLLIITYVTAQNDEQLEKKVCRERERLIASDKEDFYALVDVIERQNLVLRCRFCKEEPSTRPKNWFKVDHIGVSEPHEVKLDIDNDINRNRISVNHKHSLLIRNFSIEDVGFYYCIHYEDKTNNEKFNFLVDIVFPEKQIPVEKGSITDWSRYHDDYFSPVNLLFNSSTAPEFVYFRNVLKVNAELVTQWDPWTACQACNRPAGEAVMKRTGSCKIKLTSFGNHGRNLTPDKVYLLNAPAISCKSEKLFHIFPMISNYTRAIPDFVLQDKCIATCNPDSEGINKGWKVGKKKGFKYRKHSVLEEGSHLIFICPESTLNNKVVWKKNGHTLKIGDNSNPHVIVDTFNTLYLIEVTKFVAGNYTCYVDNIQMEQIIVFVYTKSKFLTNELLRYLIYLGFILFLSSFCYCAGLIITWRRRHLFKTYKELQDEQAKKDYDELENLI</sequence>
<dbReference type="PANTHER" id="PTHR32178:SF6">
    <property type="entry name" value="IG-LIKE DOMAIN-CONTAINING PROTEIN"/>
    <property type="match status" value="1"/>
</dbReference>
<evidence type="ECO:0000256" key="1">
    <source>
        <dbReference type="ARBA" id="ARBA00004479"/>
    </source>
</evidence>
<comment type="subcellular location">
    <subcellularLocation>
        <location evidence="1">Membrane</location>
        <topology evidence="1">Single-pass type I membrane protein</topology>
    </subcellularLocation>
</comment>
<protein>
    <recommendedName>
        <fullName evidence="10">Ig-like domain-containing protein</fullName>
    </recommendedName>
</protein>
<accession>A0ABD1F9Y6</accession>
<name>A0ABD1F9Y6_HYPHA</name>
<proteinExistence type="inferred from homology"/>
<evidence type="ECO:0000313" key="12">
    <source>
        <dbReference type="Proteomes" id="UP001566132"/>
    </source>
</evidence>
<evidence type="ECO:0000256" key="4">
    <source>
        <dbReference type="ARBA" id="ARBA00022729"/>
    </source>
</evidence>
<dbReference type="AlphaFoldDB" id="A0ABD1F9Y6"/>
<dbReference type="PROSITE" id="PS50835">
    <property type="entry name" value="IG_LIKE"/>
    <property type="match status" value="1"/>
</dbReference>
<dbReference type="SUPFAM" id="SSF48726">
    <property type="entry name" value="Immunoglobulin"/>
    <property type="match status" value="2"/>
</dbReference>
<keyword evidence="7" id="KW-0325">Glycoprotein</keyword>
<gene>
    <name evidence="11" type="ORF">ABEB36_002876</name>
</gene>
<dbReference type="Proteomes" id="UP001566132">
    <property type="component" value="Unassembled WGS sequence"/>
</dbReference>
<feature type="signal peptide" evidence="9">
    <location>
        <begin position="1"/>
        <end position="15"/>
    </location>
</feature>
<evidence type="ECO:0000256" key="9">
    <source>
        <dbReference type="SAM" id="SignalP"/>
    </source>
</evidence>
<dbReference type="InterPro" id="IPR003599">
    <property type="entry name" value="Ig_sub"/>
</dbReference>
<evidence type="ECO:0000256" key="3">
    <source>
        <dbReference type="ARBA" id="ARBA00022692"/>
    </source>
</evidence>
<evidence type="ECO:0000256" key="8">
    <source>
        <dbReference type="SAM" id="Phobius"/>
    </source>
</evidence>
<dbReference type="SMART" id="SM00409">
    <property type="entry name" value="IG"/>
    <property type="match status" value="2"/>
</dbReference>
<dbReference type="EMBL" id="JBDJPC010000002">
    <property type="protein sequence ID" value="KAL1513470.1"/>
    <property type="molecule type" value="Genomic_DNA"/>
</dbReference>
<keyword evidence="3 8" id="KW-0812">Transmembrane</keyword>
<comment type="caution">
    <text evidence="11">The sequence shown here is derived from an EMBL/GenBank/DDBJ whole genome shotgun (WGS) entry which is preliminary data.</text>
</comment>
<dbReference type="InterPro" id="IPR007110">
    <property type="entry name" value="Ig-like_dom"/>
</dbReference>
<keyword evidence="12" id="KW-1185">Reference proteome</keyword>
<evidence type="ECO:0000256" key="2">
    <source>
        <dbReference type="ARBA" id="ARBA00008727"/>
    </source>
</evidence>
<feature type="domain" description="Ig-like" evidence="10">
    <location>
        <begin position="282"/>
        <end position="380"/>
    </location>
</feature>
<evidence type="ECO:0000256" key="7">
    <source>
        <dbReference type="ARBA" id="ARBA00023180"/>
    </source>
</evidence>
<dbReference type="InterPro" id="IPR013151">
    <property type="entry name" value="Immunoglobulin_dom"/>
</dbReference>
<evidence type="ECO:0000313" key="11">
    <source>
        <dbReference type="EMBL" id="KAL1513470.1"/>
    </source>
</evidence>
<reference evidence="11 12" key="1">
    <citation type="submission" date="2024-05" db="EMBL/GenBank/DDBJ databases">
        <title>Genetic variation in Jamaican populations of the coffee berry borer (Hypothenemus hampei).</title>
        <authorList>
            <person name="Errbii M."/>
            <person name="Myrie A."/>
        </authorList>
    </citation>
    <scope>NUCLEOTIDE SEQUENCE [LARGE SCALE GENOMIC DNA]</scope>
    <source>
        <strain evidence="11">JA-Hopewell-2020-01-JO</strain>
        <tissue evidence="11">Whole body</tissue>
    </source>
</reference>
<dbReference type="GO" id="GO:0016020">
    <property type="term" value="C:membrane"/>
    <property type="evidence" value="ECO:0007669"/>
    <property type="project" value="UniProtKB-SubCell"/>
</dbReference>
<evidence type="ECO:0000256" key="5">
    <source>
        <dbReference type="ARBA" id="ARBA00022989"/>
    </source>
</evidence>
<keyword evidence="5 8" id="KW-1133">Transmembrane helix</keyword>
<evidence type="ECO:0000256" key="6">
    <source>
        <dbReference type="ARBA" id="ARBA00023136"/>
    </source>
</evidence>
<keyword evidence="4 9" id="KW-0732">Signal</keyword>
<dbReference type="InterPro" id="IPR036179">
    <property type="entry name" value="Ig-like_dom_sf"/>
</dbReference>
<dbReference type="PANTHER" id="PTHR32178">
    <property type="entry name" value="FAM187"/>
    <property type="match status" value="1"/>
</dbReference>
<comment type="similarity">
    <text evidence="2">Belongs to the FAM187 family.</text>
</comment>
<feature type="chain" id="PRO_5044779416" description="Ig-like domain-containing protein" evidence="9">
    <location>
        <begin position="16"/>
        <end position="447"/>
    </location>
</feature>
<organism evidence="11 12">
    <name type="scientific">Hypothenemus hampei</name>
    <name type="common">Coffee berry borer</name>
    <dbReference type="NCBI Taxonomy" id="57062"/>
    <lineage>
        <taxon>Eukaryota</taxon>
        <taxon>Metazoa</taxon>
        <taxon>Ecdysozoa</taxon>
        <taxon>Arthropoda</taxon>
        <taxon>Hexapoda</taxon>
        <taxon>Insecta</taxon>
        <taxon>Pterygota</taxon>
        <taxon>Neoptera</taxon>
        <taxon>Endopterygota</taxon>
        <taxon>Coleoptera</taxon>
        <taxon>Polyphaga</taxon>
        <taxon>Cucujiformia</taxon>
        <taxon>Curculionidae</taxon>
        <taxon>Scolytinae</taxon>
        <taxon>Hypothenemus</taxon>
    </lineage>
</organism>
<feature type="transmembrane region" description="Helical" evidence="8">
    <location>
        <begin position="396"/>
        <end position="419"/>
    </location>
</feature>
<dbReference type="Gene3D" id="2.60.40.10">
    <property type="entry name" value="Immunoglobulins"/>
    <property type="match status" value="2"/>
</dbReference>
<dbReference type="InterPro" id="IPR039311">
    <property type="entry name" value="FAM187A/B"/>
</dbReference>